<proteinExistence type="predicted"/>
<accession>A0A915KFB4</accession>
<reference evidence="2" key="1">
    <citation type="submission" date="2022-11" db="UniProtKB">
        <authorList>
            <consortium name="WormBaseParasite"/>
        </authorList>
    </citation>
    <scope>IDENTIFICATION</scope>
</reference>
<protein>
    <submittedName>
        <fullName evidence="2">Uncharacterized protein</fullName>
    </submittedName>
</protein>
<organism evidence="1 2">
    <name type="scientific">Romanomermis culicivorax</name>
    <name type="common">Nematode worm</name>
    <dbReference type="NCBI Taxonomy" id="13658"/>
    <lineage>
        <taxon>Eukaryota</taxon>
        <taxon>Metazoa</taxon>
        <taxon>Ecdysozoa</taxon>
        <taxon>Nematoda</taxon>
        <taxon>Enoplea</taxon>
        <taxon>Dorylaimia</taxon>
        <taxon>Mermithida</taxon>
        <taxon>Mermithoidea</taxon>
        <taxon>Mermithidae</taxon>
        <taxon>Romanomermis</taxon>
    </lineage>
</organism>
<dbReference type="Proteomes" id="UP000887565">
    <property type="component" value="Unplaced"/>
</dbReference>
<evidence type="ECO:0000313" key="2">
    <source>
        <dbReference type="WBParaSite" id="nRc.2.0.1.t36649-RA"/>
    </source>
</evidence>
<dbReference type="AlphaFoldDB" id="A0A915KFB4"/>
<evidence type="ECO:0000313" key="1">
    <source>
        <dbReference type="Proteomes" id="UP000887565"/>
    </source>
</evidence>
<dbReference type="WBParaSite" id="nRc.2.0.1.t36649-RA">
    <property type="protein sequence ID" value="nRc.2.0.1.t36649-RA"/>
    <property type="gene ID" value="nRc.2.0.1.g36649"/>
</dbReference>
<sequence length="139" mass="15595">MCYRRPAVTVGQTAQLATRYTINENTPIDSQTAPARISDVAGVPLINIQSYKTHEDPFFETQFQETVYLTDDEKMAQSAIGDKQLRAGDHDSHLRAVTTHTRHINCVGCRPGGCQGRTSLRQIAHSVMGFTFFQLNFDY</sequence>
<name>A0A915KFB4_ROMCU</name>
<keyword evidence="1" id="KW-1185">Reference proteome</keyword>